<dbReference type="Pfam" id="PF07669">
    <property type="entry name" value="Eco57I"/>
    <property type="match status" value="1"/>
</dbReference>
<dbReference type="SUPFAM" id="SSF53335">
    <property type="entry name" value="S-adenosyl-L-methionine-dependent methyltransferases"/>
    <property type="match status" value="1"/>
</dbReference>
<dbReference type="GO" id="GO:0009007">
    <property type="term" value="F:site-specific DNA-methyltransferase (adenine-specific) activity"/>
    <property type="evidence" value="ECO:0007669"/>
    <property type="project" value="UniProtKB-EC"/>
</dbReference>
<keyword evidence="8" id="KW-1185">Reference proteome</keyword>
<sequence length="1130" mass="132616">MSFDFVRARPLLQSADLKRLFIEELGWEPCHNTIAIPVNDTNYELKAIAEKKGFVVWQHTSHDNRLPDHNTRLKLERKLSETSFEHLIVFLSSDKSRQLWMWVKREPSRPLRPRTFEYMSNQPGDSLLTKLQHLYISLEEEEQGISITQVAQRARTAFDVERVTKRFYDRFKKEHAKFLDFIEAIPIPEDREWYASVMLNRLMFLYFIQKKGFLDGDPHYLRNRLRMMQARFGKDRFYSFYRYFLLRLFHEGLGKIKHSPELEELLGRVPYINGGIFDVHPVEEKYGHDIQIPDSAFESIFDYFDEYDWVLDPERSIKSASGREEINPDILGYIFEKYINQKEMGAYYTKEDITEYISKNTIIPFIFDRVKSRCKSAFENSDGKTIWNILQENPDRYIYHAVRHGITWDVYNDRPLGRPLSLPENIANGLNPSTLHNIVGEVESINDILTIKLRKDWNKPAPSEYALPTEIWREVIARRQRYEEVKKKILSGEIRDINDFITYNLDIRQFAQDVIANCESPELLRAFWGAIRDITVLDPTCGSGAFLFTALNILEPLYESCLDRMEEMLKDEAAKHNGKVKYTPHGYPLLPHKKMEDFSNILEMVENHPNRQYFIYKSIILNNLYGVDIMEEAVEICKLRLFLKLAAQVDPDPDKPNFGIEPLPDMDFNIRAGNTLVGFARYEDVERAVTTKFDFENSMQKITTKAADLQQAFDAFRRYQTEGDGIVPPEHKQEIRSRLKALEEELNKYLAGEYGIDVNKRSQYEQWLKTHQPFHWFIEFYGIVHEKGGFDVIIGNPPYVEYNKVKKQYTIKGYETEECGNLYAFVVERGDQLLVKQGDLGLIVPISLPSTPRMEPVRKILTQNSDFTWCSTYADRPGSLFTGVHQKLSIILFKKSLTNTQNMLLTTAYKHWYSKENKDERKHLMEVLIYYPSTDNSLCWLKGGSSIEKEIIRKIASQQCAISKNFHGQSSFYLAMRMMYWGKCFTELMASNEYKKIQTTTELDKKILVSVFNSTLYFWFWEIISDGWHITSKELDSFLLDLNQMSTFIKAPLSEFTDKLMEDLDNKKCYVGTKQTKYEYYHKLSKPIIDEIDCVLARHYGFTEEELDFIINYDIKYRMGITADGEDEEG</sequence>
<keyword evidence="4" id="KW-0949">S-adenosyl-L-methionine</keyword>
<dbReference type="EMBL" id="AP022873">
    <property type="protein sequence ID" value="BCB97071.1"/>
    <property type="molecule type" value="Genomic_DNA"/>
</dbReference>
<dbReference type="GO" id="GO:0003676">
    <property type="term" value="F:nucleic acid binding"/>
    <property type="evidence" value="ECO:0007669"/>
    <property type="project" value="InterPro"/>
</dbReference>
<keyword evidence="3" id="KW-0808">Transferase</keyword>
<evidence type="ECO:0000313" key="8">
    <source>
        <dbReference type="Proteomes" id="UP000516360"/>
    </source>
</evidence>
<dbReference type="EC" id="2.1.1.72" evidence="1"/>
<dbReference type="PANTHER" id="PTHR33841:SF1">
    <property type="entry name" value="DNA METHYLTRANSFERASE A"/>
    <property type="match status" value="1"/>
</dbReference>
<evidence type="ECO:0000256" key="4">
    <source>
        <dbReference type="ARBA" id="ARBA00022691"/>
    </source>
</evidence>
<dbReference type="KEGG" id="dtp:JZK55_19930"/>
<dbReference type="REBASE" id="444400">
    <property type="entry name" value="Nba55ORF19930P"/>
</dbReference>
<dbReference type="GO" id="GO:0032259">
    <property type="term" value="P:methylation"/>
    <property type="evidence" value="ECO:0007669"/>
    <property type="project" value="UniProtKB-KW"/>
</dbReference>
<evidence type="ECO:0000256" key="5">
    <source>
        <dbReference type="ARBA" id="ARBA00047942"/>
    </source>
</evidence>
<dbReference type="AlphaFoldDB" id="A0A7G1H4J6"/>
<protein>
    <recommendedName>
        <fullName evidence="1">site-specific DNA-methyltransferase (adenine-specific)</fullName>
        <ecNumber evidence="1">2.1.1.72</ecNumber>
    </recommendedName>
</protein>
<dbReference type="PANTHER" id="PTHR33841">
    <property type="entry name" value="DNA METHYLTRANSFERASE YEEA-RELATED"/>
    <property type="match status" value="1"/>
</dbReference>
<dbReference type="Proteomes" id="UP000516360">
    <property type="component" value="Chromosome"/>
</dbReference>
<organism evidence="7 8">
    <name type="scientific">Dissulfurispira thermophila</name>
    <dbReference type="NCBI Taxonomy" id="2715679"/>
    <lineage>
        <taxon>Bacteria</taxon>
        <taxon>Pseudomonadati</taxon>
        <taxon>Nitrospirota</taxon>
        <taxon>Thermodesulfovibrionia</taxon>
        <taxon>Thermodesulfovibrionales</taxon>
        <taxon>Dissulfurispiraceae</taxon>
        <taxon>Dissulfurispira</taxon>
    </lineage>
</organism>
<dbReference type="InterPro" id="IPR002052">
    <property type="entry name" value="DNA_methylase_N6_adenine_CS"/>
</dbReference>
<dbReference type="InterPro" id="IPR050953">
    <property type="entry name" value="N4_N6_ade-DNA_methylase"/>
</dbReference>
<evidence type="ECO:0000313" key="7">
    <source>
        <dbReference type="EMBL" id="BCB97071.1"/>
    </source>
</evidence>
<evidence type="ECO:0000256" key="1">
    <source>
        <dbReference type="ARBA" id="ARBA00011900"/>
    </source>
</evidence>
<name>A0A7G1H4J6_9BACT</name>
<evidence type="ECO:0000259" key="6">
    <source>
        <dbReference type="Pfam" id="PF07669"/>
    </source>
</evidence>
<dbReference type="InterPro" id="IPR029063">
    <property type="entry name" value="SAM-dependent_MTases_sf"/>
</dbReference>
<gene>
    <name evidence="7" type="ORF">JZK55_19930</name>
</gene>
<feature type="domain" description="Type II methyltransferase M.TaqI-like" evidence="6">
    <location>
        <begin position="622"/>
        <end position="867"/>
    </location>
</feature>
<dbReference type="InterPro" id="IPR011639">
    <property type="entry name" value="MethylTrfase_TaqI-like_dom"/>
</dbReference>
<evidence type="ECO:0000256" key="2">
    <source>
        <dbReference type="ARBA" id="ARBA00022603"/>
    </source>
</evidence>
<evidence type="ECO:0000256" key="3">
    <source>
        <dbReference type="ARBA" id="ARBA00022679"/>
    </source>
</evidence>
<dbReference type="RefSeq" id="WP_203472219.1">
    <property type="nucleotide sequence ID" value="NZ_AP022873.1"/>
</dbReference>
<dbReference type="Gene3D" id="3.40.50.150">
    <property type="entry name" value="Vaccinia Virus protein VP39"/>
    <property type="match status" value="1"/>
</dbReference>
<proteinExistence type="predicted"/>
<comment type="catalytic activity">
    <reaction evidence="5">
        <text>a 2'-deoxyadenosine in DNA + S-adenosyl-L-methionine = an N(6)-methyl-2'-deoxyadenosine in DNA + S-adenosyl-L-homocysteine + H(+)</text>
        <dbReference type="Rhea" id="RHEA:15197"/>
        <dbReference type="Rhea" id="RHEA-COMP:12418"/>
        <dbReference type="Rhea" id="RHEA-COMP:12419"/>
        <dbReference type="ChEBI" id="CHEBI:15378"/>
        <dbReference type="ChEBI" id="CHEBI:57856"/>
        <dbReference type="ChEBI" id="CHEBI:59789"/>
        <dbReference type="ChEBI" id="CHEBI:90615"/>
        <dbReference type="ChEBI" id="CHEBI:90616"/>
        <dbReference type="EC" id="2.1.1.72"/>
    </reaction>
</comment>
<dbReference type="PROSITE" id="PS00092">
    <property type="entry name" value="N6_MTASE"/>
    <property type="match status" value="1"/>
</dbReference>
<accession>A0A7G1H4J6</accession>
<reference evidence="7 8" key="1">
    <citation type="submission" date="2020-03" db="EMBL/GenBank/DDBJ databases">
        <title>Complete genome sequences of two sulfur-disproportionating bacterial strains T55J and Mzg5.</title>
        <authorList>
            <person name="Umezawa K."/>
            <person name="Kojima H."/>
            <person name="Kato Y."/>
            <person name="Fukui M."/>
        </authorList>
    </citation>
    <scope>NUCLEOTIDE SEQUENCE [LARGE SCALE GENOMIC DNA]</scope>
    <source>
        <strain evidence="7 8">T55J</strain>
    </source>
</reference>
<keyword evidence="2" id="KW-0489">Methyltransferase</keyword>
<dbReference type="GO" id="GO:0006304">
    <property type="term" value="P:DNA modification"/>
    <property type="evidence" value="ECO:0007669"/>
    <property type="project" value="InterPro"/>
</dbReference>